<proteinExistence type="predicted"/>
<evidence type="ECO:0000313" key="1">
    <source>
        <dbReference type="EMBL" id="KAH8010591.1"/>
    </source>
</evidence>
<keyword evidence="2" id="KW-1185">Reference proteome</keyword>
<comment type="caution">
    <text evidence="1">The sequence shown here is derived from an EMBL/GenBank/DDBJ whole genome shotgun (WGS) entry which is preliminary data.</text>
</comment>
<accession>A0ACB8FV27</accession>
<protein>
    <submittedName>
        <fullName evidence="1">Uncharacterized protein</fullName>
    </submittedName>
</protein>
<organism evidence="1 2">
    <name type="scientific">Sphaerodactylus townsendi</name>
    <dbReference type="NCBI Taxonomy" id="933632"/>
    <lineage>
        <taxon>Eukaryota</taxon>
        <taxon>Metazoa</taxon>
        <taxon>Chordata</taxon>
        <taxon>Craniata</taxon>
        <taxon>Vertebrata</taxon>
        <taxon>Euteleostomi</taxon>
        <taxon>Lepidosauria</taxon>
        <taxon>Squamata</taxon>
        <taxon>Bifurcata</taxon>
        <taxon>Gekkota</taxon>
        <taxon>Sphaerodactylidae</taxon>
        <taxon>Sphaerodactylus</taxon>
    </lineage>
</organism>
<dbReference type="Proteomes" id="UP000827872">
    <property type="component" value="Linkage Group LG11"/>
</dbReference>
<name>A0ACB8FV27_9SAUR</name>
<reference evidence="1" key="1">
    <citation type="submission" date="2021-08" db="EMBL/GenBank/DDBJ databases">
        <title>The first chromosome-level gecko genome reveals the dynamic sex chromosomes of Neotropical dwarf geckos (Sphaerodactylidae: Sphaerodactylus).</title>
        <authorList>
            <person name="Pinto B.J."/>
            <person name="Keating S.E."/>
            <person name="Gamble T."/>
        </authorList>
    </citation>
    <scope>NUCLEOTIDE SEQUENCE</scope>
    <source>
        <strain evidence="1">TG3544</strain>
    </source>
</reference>
<gene>
    <name evidence="1" type="ORF">K3G42_008630</name>
</gene>
<dbReference type="EMBL" id="CM037624">
    <property type="protein sequence ID" value="KAH8010591.1"/>
    <property type="molecule type" value="Genomic_DNA"/>
</dbReference>
<evidence type="ECO:0000313" key="2">
    <source>
        <dbReference type="Proteomes" id="UP000827872"/>
    </source>
</evidence>
<sequence>MAQLAREPLRKGGLEPSFKTTRGTDMEASQQDVLEDLEQPRSEKSQLAREPLRKGVLEPSFKSIRGTDLEESRQDVMDDLDGSSPEVTEFPHKHLKKEWLEASIANLRSRDAEASSQNVQKWLQACMSTIQESPKTDKQNLKGWLEAPIKNLPAEFSEAPRKDVKEWVEVSKSYLEKKDPDISTLNVGEWLHESMCGIQELQRPEGSKDALQVGEREPSIIAVHKSLESTNLLEHGQEPSTGSVHEWYRSNLTEEPSTTSKQDVEKSLHLSSEDEKRKASPKSVKEWLSASGRKPEVKRLETPRQSAAAEGQKSVRGLQAKRPGTSTVHAKDWLKIPMPNVKKGASRLKVQEWLDSSMRSLEEAGPEVSKLSLQEWLEESLRTLGKKLPEESRHDVQEYLEACLSTLPKPTASMLSVHQWIEANLKRLKEEGPDESAGDVEECLEAYVKEEASQPSVEEWLSLSLRKLHVEDPKSSRADVKEWLETSLRRLEEPKQNLQEYIKESIMTLRPGSLLASRSRSSMGSIQVPKTSMRAGDYGRILKQGSSKVSFDVSNIRRISAEDDVELDQGIAPETSEIMITFEAPKGFLQAIRTKGTCSCKKVASSTKWLISCISNTVYQYRTFLKLFIIYPIILFILTVIVILALALLYTHCKQRCKDRGLVPF</sequence>